<reference evidence="3 4" key="1">
    <citation type="journal article" date="2019" name="Int. J. Syst. Evol. Microbiol.">
        <title>The Global Catalogue of Microorganisms (GCM) 10K type strain sequencing project: providing services to taxonomists for standard genome sequencing and annotation.</title>
        <authorList>
            <consortium name="The Broad Institute Genomics Platform"/>
            <consortium name="The Broad Institute Genome Sequencing Center for Infectious Disease"/>
            <person name="Wu L."/>
            <person name="Ma J."/>
        </authorList>
    </citation>
    <scope>NUCLEOTIDE SEQUENCE [LARGE SCALE GENOMIC DNA]</scope>
    <source>
        <strain evidence="3 4">JCM 16009</strain>
    </source>
</reference>
<feature type="compositionally biased region" description="Pro residues" evidence="1">
    <location>
        <begin position="1"/>
        <end position="12"/>
    </location>
</feature>
<keyword evidence="2" id="KW-0472">Membrane</keyword>
<feature type="transmembrane region" description="Helical" evidence="2">
    <location>
        <begin position="126"/>
        <end position="146"/>
    </location>
</feature>
<feature type="transmembrane region" description="Helical" evidence="2">
    <location>
        <begin position="166"/>
        <end position="184"/>
    </location>
</feature>
<name>A0ABN2NFA2_9PSEU</name>
<organism evidence="3 4">
    <name type="scientific">Pseudonocardia ailaonensis</name>
    <dbReference type="NCBI Taxonomy" id="367279"/>
    <lineage>
        <taxon>Bacteria</taxon>
        <taxon>Bacillati</taxon>
        <taxon>Actinomycetota</taxon>
        <taxon>Actinomycetes</taxon>
        <taxon>Pseudonocardiales</taxon>
        <taxon>Pseudonocardiaceae</taxon>
        <taxon>Pseudonocardia</taxon>
    </lineage>
</organism>
<comment type="caution">
    <text evidence="3">The sequence shown here is derived from an EMBL/GenBank/DDBJ whole genome shotgun (WGS) entry which is preliminary data.</text>
</comment>
<evidence type="ECO:0000313" key="3">
    <source>
        <dbReference type="EMBL" id="GAA1862507.1"/>
    </source>
</evidence>
<feature type="transmembrane region" description="Helical" evidence="2">
    <location>
        <begin position="87"/>
        <end position="120"/>
    </location>
</feature>
<keyword evidence="2" id="KW-0812">Transmembrane</keyword>
<sequence>MGGPPPPPPSARPAPVDEPDAAPSTDDSVTRYLCAAAHLDASFADQVIAEYLVEPARAVPPSPGVDAGAVLREALAARSRRKTRDAVLLLLLLVMAVFSFLWLLIWALIGFGVAFLSALLPDRVRGLLAGVGVLAGLALALGNWRYLGTSLTFVAFLFSGRADPQVGAIVGLIASVAIAAIVAADEGAVWHVTRAQFRHSMFLADARRAPKGWVRQFRTFGHANHQRELDRAAAADARSRVPDGSAGVTVHRGRVPFVGAGNVVLNEVLALPLVPDDDATEKPEPFTAAELQAHVAEVLGKLRSSGSLSPGGRLASLQITEEVFVPAEQLLRRTGTSLGPTILPNDRRPPVRHIPLETARDLADRPQEAARYYRCYRVESWDRELTTSSYFTAGTDSRTLYVEWTHCVLPPLREQFRSIDRHTDNGPFTTFLETLNALPLTVPVRVVGVFRTLEPLPHDPDAIEPARYGAGRSLRELAAAQRPGVFFQEADAVRYMTILEQAFFAAVQSFLESRHYSVDDVLGAAKAKISNSITIQNGTFHNSAIGIGSVRQERKGPTITLPGRKEES</sequence>
<evidence type="ECO:0000256" key="1">
    <source>
        <dbReference type="SAM" id="MobiDB-lite"/>
    </source>
</evidence>
<evidence type="ECO:0000313" key="4">
    <source>
        <dbReference type="Proteomes" id="UP001500449"/>
    </source>
</evidence>
<keyword evidence="2" id="KW-1133">Transmembrane helix</keyword>
<accession>A0ABN2NFA2</accession>
<keyword evidence="4" id="KW-1185">Reference proteome</keyword>
<dbReference type="Proteomes" id="UP001500449">
    <property type="component" value="Unassembled WGS sequence"/>
</dbReference>
<proteinExistence type="predicted"/>
<evidence type="ECO:0008006" key="5">
    <source>
        <dbReference type="Google" id="ProtNLM"/>
    </source>
</evidence>
<gene>
    <name evidence="3" type="ORF">GCM10009836_48510</name>
</gene>
<dbReference type="EMBL" id="BAAAQK010000018">
    <property type="protein sequence ID" value="GAA1862507.1"/>
    <property type="molecule type" value="Genomic_DNA"/>
</dbReference>
<evidence type="ECO:0000256" key="2">
    <source>
        <dbReference type="SAM" id="Phobius"/>
    </source>
</evidence>
<feature type="region of interest" description="Disordered" evidence="1">
    <location>
        <begin position="1"/>
        <end position="26"/>
    </location>
</feature>
<protein>
    <recommendedName>
        <fullName evidence="5">MFS transporter</fullName>
    </recommendedName>
</protein>